<reference evidence="1 2" key="2">
    <citation type="journal article" date="2022" name="Mol. Ecol. Resour.">
        <title>The genomes of chicory, endive, great burdock and yacon provide insights into Asteraceae paleo-polyploidization history and plant inulin production.</title>
        <authorList>
            <person name="Fan W."/>
            <person name="Wang S."/>
            <person name="Wang H."/>
            <person name="Wang A."/>
            <person name="Jiang F."/>
            <person name="Liu H."/>
            <person name="Zhao H."/>
            <person name="Xu D."/>
            <person name="Zhang Y."/>
        </authorList>
    </citation>
    <scope>NUCLEOTIDE SEQUENCE [LARGE SCALE GENOMIC DNA]</scope>
    <source>
        <strain evidence="2">cv. Punajuju</strain>
        <tissue evidence="1">Leaves</tissue>
    </source>
</reference>
<evidence type="ECO:0000313" key="2">
    <source>
        <dbReference type="Proteomes" id="UP001055811"/>
    </source>
</evidence>
<gene>
    <name evidence="1" type="ORF">L2E82_44503</name>
</gene>
<name>A0ACB8ZRF1_CICIN</name>
<comment type="caution">
    <text evidence="1">The sequence shown here is derived from an EMBL/GenBank/DDBJ whole genome shotgun (WGS) entry which is preliminary data.</text>
</comment>
<reference evidence="2" key="1">
    <citation type="journal article" date="2022" name="Mol. Ecol. Resour.">
        <title>The genomes of chicory, endive, great burdock and yacon provide insights into Asteraceae palaeo-polyploidization history and plant inulin production.</title>
        <authorList>
            <person name="Fan W."/>
            <person name="Wang S."/>
            <person name="Wang H."/>
            <person name="Wang A."/>
            <person name="Jiang F."/>
            <person name="Liu H."/>
            <person name="Zhao H."/>
            <person name="Xu D."/>
            <person name="Zhang Y."/>
        </authorList>
    </citation>
    <scope>NUCLEOTIDE SEQUENCE [LARGE SCALE GENOMIC DNA]</scope>
    <source>
        <strain evidence="2">cv. Punajuju</strain>
    </source>
</reference>
<protein>
    <submittedName>
        <fullName evidence="1">Uncharacterized protein</fullName>
    </submittedName>
</protein>
<dbReference type="Proteomes" id="UP001055811">
    <property type="component" value="Linkage Group LG08"/>
</dbReference>
<dbReference type="EMBL" id="CM042016">
    <property type="protein sequence ID" value="KAI3699896.1"/>
    <property type="molecule type" value="Genomic_DNA"/>
</dbReference>
<proteinExistence type="predicted"/>
<accession>A0ACB8ZRF1</accession>
<sequence>MQIARVRKTIKRFVRLRDSQDLKLIWKNQNYSIHVSTNPKENIIKQREFIPENHEVDPQSSRTPASESEDSDQRPRRRRRGVPFKIVVIVDLAVGKSDLLSRFAREEFDLHSKATIGVEFQTQSRYGTAVESGLSPVTSLEDYRTAVESGLSVML</sequence>
<evidence type="ECO:0000313" key="1">
    <source>
        <dbReference type="EMBL" id="KAI3699896.1"/>
    </source>
</evidence>
<keyword evidence="2" id="KW-1185">Reference proteome</keyword>
<organism evidence="1 2">
    <name type="scientific">Cichorium intybus</name>
    <name type="common">Chicory</name>
    <dbReference type="NCBI Taxonomy" id="13427"/>
    <lineage>
        <taxon>Eukaryota</taxon>
        <taxon>Viridiplantae</taxon>
        <taxon>Streptophyta</taxon>
        <taxon>Embryophyta</taxon>
        <taxon>Tracheophyta</taxon>
        <taxon>Spermatophyta</taxon>
        <taxon>Magnoliopsida</taxon>
        <taxon>eudicotyledons</taxon>
        <taxon>Gunneridae</taxon>
        <taxon>Pentapetalae</taxon>
        <taxon>asterids</taxon>
        <taxon>campanulids</taxon>
        <taxon>Asterales</taxon>
        <taxon>Asteraceae</taxon>
        <taxon>Cichorioideae</taxon>
        <taxon>Cichorieae</taxon>
        <taxon>Cichoriinae</taxon>
        <taxon>Cichorium</taxon>
    </lineage>
</organism>